<dbReference type="PROSITE" id="PS51710">
    <property type="entry name" value="G_OBG"/>
    <property type="match status" value="1"/>
</dbReference>
<dbReference type="Gene3D" id="3.10.20.30">
    <property type="match status" value="1"/>
</dbReference>
<gene>
    <name evidence="5" type="ORF">A2628_01390</name>
</gene>
<feature type="domain" description="OBG-type G" evidence="4">
    <location>
        <begin position="71"/>
        <end position="322"/>
    </location>
</feature>
<dbReference type="GO" id="GO:0005525">
    <property type="term" value="F:GTP binding"/>
    <property type="evidence" value="ECO:0007669"/>
    <property type="project" value="UniProtKB-KW"/>
</dbReference>
<comment type="caution">
    <text evidence="5">The sequence shown here is derived from an EMBL/GenBank/DDBJ whole genome shotgun (WGS) entry which is preliminary data.</text>
</comment>
<dbReference type="Pfam" id="PF01926">
    <property type="entry name" value="MMR_HSR1"/>
    <property type="match status" value="1"/>
</dbReference>
<dbReference type="CDD" id="cd01896">
    <property type="entry name" value="DRG"/>
    <property type="match status" value="1"/>
</dbReference>
<dbReference type="AlphaFoldDB" id="A0A1F7YJI9"/>
<organism evidence="5 6">
    <name type="scientific">Candidatus Woesebacteria bacterium RIFCSPHIGHO2_01_FULL_40_22</name>
    <dbReference type="NCBI Taxonomy" id="1802499"/>
    <lineage>
        <taxon>Bacteria</taxon>
        <taxon>Candidatus Woeseibacteriota</taxon>
    </lineage>
</organism>
<sequence>MSDFSDIDHIGEQISAIQKEIRDTPYHKGTEHHIGRLRARIARLKDKQIETSSKSRGGGGQGYAVKHQGDATVILIGPPSAGKSTLLNRLTNARSRVAPYSFTTVSVIPGMMEYKNARIQILDVPGLIEGAEEGKGRGREVLSVARGADLIILMTDIDRPEAIERIKAALERNGIRLDIVRPNIIVDKKVSGGLIIHSNIKQDLTRETFKSVISELGIKNAEITINENLSLERLIDALSLNRVYTPSISVINKSDMLNKEIIMQPNDNVTYLPADALARDVSRSDASGTHQALQAGNDISYISAVKDYGLDHLKERIWETLGFINVYLVRLDEEPNFNSPIVMKKGASLFEVAQKIGPDFAEERTHAKIWAIGSKFPGQEVSLSLQALDGMQVRFI</sequence>
<evidence type="ECO:0000256" key="3">
    <source>
        <dbReference type="ARBA" id="ARBA00023134"/>
    </source>
</evidence>
<evidence type="ECO:0000313" key="5">
    <source>
        <dbReference type="EMBL" id="OGM27432.1"/>
    </source>
</evidence>
<dbReference type="Gene3D" id="3.40.50.300">
    <property type="entry name" value="P-loop containing nucleotide triphosphate hydrolases"/>
    <property type="match status" value="1"/>
</dbReference>
<dbReference type="GO" id="GO:0003924">
    <property type="term" value="F:GTPase activity"/>
    <property type="evidence" value="ECO:0007669"/>
    <property type="project" value="InterPro"/>
</dbReference>
<dbReference type="InterPro" id="IPR012676">
    <property type="entry name" value="TGS-like"/>
</dbReference>
<keyword evidence="2" id="KW-0460">Magnesium</keyword>
<evidence type="ECO:0000256" key="1">
    <source>
        <dbReference type="ARBA" id="ARBA00022741"/>
    </source>
</evidence>
<protein>
    <recommendedName>
        <fullName evidence="4">OBG-type G domain-containing protein</fullName>
    </recommendedName>
</protein>
<dbReference type="InterPro" id="IPR006074">
    <property type="entry name" value="GTP1-OBG_CS"/>
</dbReference>
<dbReference type="SUPFAM" id="SSF52540">
    <property type="entry name" value="P-loop containing nucleoside triphosphate hydrolases"/>
    <property type="match status" value="1"/>
</dbReference>
<keyword evidence="3" id="KW-0342">GTP-binding</keyword>
<evidence type="ECO:0000259" key="4">
    <source>
        <dbReference type="PROSITE" id="PS51710"/>
    </source>
</evidence>
<dbReference type="Pfam" id="PF16897">
    <property type="entry name" value="MMR_HSR1_Xtn"/>
    <property type="match status" value="1"/>
</dbReference>
<dbReference type="InterPro" id="IPR045001">
    <property type="entry name" value="DRG"/>
</dbReference>
<dbReference type="EMBL" id="MGGL01000004">
    <property type="protein sequence ID" value="OGM27432.1"/>
    <property type="molecule type" value="Genomic_DNA"/>
</dbReference>
<reference evidence="5 6" key="1">
    <citation type="journal article" date="2016" name="Nat. Commun.">
        <title>Thousands of microbial genomes shed light on interconnected biogeochemical processes in an aquifer system.</title>
        <authorList>
            <person name="Anantharaman K."/>
            <person name="Brown C.T."/>
            <person name="Hug L.A."/>
            <person name="Sharon I."/>
            <person name="Castelle C.J."/>
            <person name="Probst A.J."/>
            <person name="Thomas B.C."/>
            <person name="Singh A."/>
            <person name="Wilkins M.J."/>
            <person name="Karaoz U."/>
            <person name="Brodie E.L."/>
            <person name="Williams K.H."/>
            <person name="Hubbard S.S."/>
            <person name="Banfield J.F."/>
        </authorList>
    </citation>
    <scope>NUCLEOTIDE SEQUENCE [LARGE SCALE GENOMIC DNA]</scope>
</reference>
<dbReference type="PANTHER" id="PTHR43127">
    <property type="entry name" value="DEVELOPMENTALLY-REGULATED GTP-BINDING PROTEIN 2"/>
    <property type="match status" value="1"/>
</dbReference>
<dbReference type="InterPro" id="IPR006073">
    <property type="entry name" value="GTP-bd"/>
</dbReference>
<name>A0A1F7YJI9_9BACT</name>
<dbReference type="InterPro" id="IPR031167">
    <property type="entry name" value="G_OBG"/>
</dbReference>
<dbReference type="InterPro" id="IPR027417">
    <property type="entry name" value="P-loop_NTPase"/>
</dbReference>
<dbReference type="PRINTS" id="PR00326">
    <property type="entry name" value="GTP1OBG"/>
</dbReference>
<accession>A0A1F7YJI9</accession>
<evidence type="ECO:0000256" key="2">
    <source>
        <dbReference type="ARBA" id="ARBA00022842"/>
    </source>
</evidence>
<dbReference type="PROSITE" id="PS00905">
    <property type="entry name" value="GTP1_OBG"/>
    <property type="match status" value="1"/>
</dbReference>
<proteinExistence type="predicted"/>
<dbReference type="Gene3D" id="6.10.140.1070">
    <property type="match status" value="1"/>
</dbReference>
<dbReference type="InterPro" id="IPR005225">
    <property type="entry name" value="Small_GTP-bd"/>
</dbReference>
<evidence type="ECO:0000313" key="6">
    <source>
        <dbReference type="Proteomes" id="UP000179221"/>
    </source>
</evidence>
<dbReference type="InterPro" id="IPR012675">
    <property type="entry name" value="Beta-grasp_dom_sf"/>
</dbReference>
<dbReference type="SUPFAM" id="SSF81271">
    <property type="entry name" value="TGS-like"/>
    <property type="match status" value="1"/>
</dbReference>
<dbReference type="NCBIfam" id="TIGR00231">
    <property type="entry name" value="small_GTP"/>
    <property type="match status" value="1"/>
</dbReference>
<dbReference type="InterPro" id="IPR031662">
    <property type="entry name" value="GTP-binding_2"/>
</dbReference>
<dbReference type="Proteomes" id="UP000179221">
    <property type="component" value="Unassembled WGS sequence"/>
</dbReference>
<keyword evidence="1" id="KW-0547">Nucleotide-binding</keyword>